<accession>A0A914EFP1</accession>
<protein>
    <submittedName>
        <fullName evidence="2">Uncharacterized protein</fullName>
    </submittedName>
</protein>
<name>A0A914EFP1_9BILA</name>
<organism evidence="1 2">
    <name type="scientific">Acrobeloides nanus</name>
    <dbReference type="NCBI Taxonomy" id="290746"/>
    <lineage>
        <taxon>Eukaryota</taxon>
        <taxon>Metazoa</taxon>
        <taxon>Ecdysozoa</taxon>
        <taxon>Nematoda</taxon>
        <taxon>Chromadorea</taxon>
        <taxon>Rhabditida</taxon>
        <taxon>Tylenchina</taxon>
        <taxon>Cephalobomorpha</taxon>
        <taxon>Cephaloboidea</taxon>
        <taxon>Cephalobidae</taxon>
        <taxon>Acrobeloides</taxon>
    </lineage>
</organism>
<reference evidence="2" key="1">
    <citation type="submission" date="2022-11" db="UniProtKB">
        <authorList>
            <consortium name="WormBaseParasite"/>
        </authorList>
    </citation>
    <scope>IDENTIFICATION</scope>
</reference>
<sequence>MAQEKQVEKMLETSKQWYASVEVGITVRLLIPSVDRPKIGHANLLDVVIEAGNGLYKIGTKSCILPQKFTRNQLEPSDNEFVLSSALHVHWRIYDKEVCLQEGRDDMQQSLPPQQIMYKYIKNVICSLNFVKIV</sequence>
<proteinExistence type="predicted"/>
<evidence type="ECO:0000313" key="2">
    <source>
        <dbReference type="WBParaSite" id="ACRNAN_scaffold7447.g30295.t1"/>
    </source>
</evidence>
<dbReference type="AlphaFoldDB" id="A0A914EFP1"/>
<dbReference type="Proteomes" id="UP000887540">
    <property type="component" value="Unplaced"/>
</dbReference>
<dbReference type="WBParaSite" id="ACRNAN_scaffold7447.g30295.t1">
    <property type="protein sequence ID" value="ACRNAN_scaffold7447.g30295.t1"/>
    <property type="gene ID" value="ACRNAN_scaffold7447.g30295"/>
</dbReference>
<evidence type="ECO:0000313" key="1">
    <source>
        <dbReference type="Proteomes" id="UP000887540"/>
    </source>
</evidence>
<keyword evidence="1" id="KW-1185">Reference proteome</keyword>